<comment type="similarity">
    <text evidence="1">Belongs to the TolB family.</text>
</comment>
<dbReference type="Pfam" id="PF07676">
    <property type="entry name" value="PD40"/>
    <property type="match status" value="2"/>
</dbReference>
<dbReference type="InterPro" id="IPR007195">
    <property type="entry name" value="TolB_N"/>
</dbReference>
<reference evidence="4 5" key="1">
    <citation type="submission" date="2018-06" db="EMBL/GenBank/DDBJ databases">
        <title>Lujinxingia sediminis gen. nov. sp. nov., a new facultative anaerobic member of the class Deltaproteobacteria, and proposal of Lujinxingaceae fam. nov.</title>
        <authorList>
            <person name="Guo L.-Y."/>
            <person name="Li C.-M."/>
            <person name="Wang S."/>
            <person name="Du Z.-J."/>
        </authorList>
    </citation>
    <scope>NUCLEOTIDE SEQUENCE [LARGE SCALE GENOMIC DNA]</scope>
    <source>
        <strain evidence="4 5">FA350</strain>
    </source>
</reference>
<accession>A0A2Z4FIH3</accession>
<dbReference type="Gene3D" id="2.120.10.30">
    <property type="entry name" value="TolB, C-terminal domain"/>
    <property type="match status" value="3"/>
</dbReference>
<keyword evidence="5" id="KW-1185">Reference proteome</keyword>
<evidence type="ECO:0000313" key="5">
    <source>
        <dbReference type="Proteomes" id="UP000249799"/>
    </source>
</evidence>
<evidence type="ECO:0000313" key="4">
    <source>
        <dbReference type="EMBL" id="AWV88605.1"/>
    </source>
</evidence>
<feature type="chain" id="PRO_5016337625" evidence="2">
    <location>
        <begin position="36"/>
        <end position="460"/>
    </location>
</feature>
<dbReference type="KEGG" id="bsed:DN745_04340"/>
<dbReference type="SUPFAM" id="SSF52964">
    <property type="entry name" value="TolB, N-terminal domain"/>
    <property type="match status" value="1"/>
</dbReference>
<dbReference type="PANTHER" id="PTHR36842:SF1">
    <property type="entry name" value="PROTEIN TOLB"/>
    <property type="match status" value="1"/>
</dbReference>
<dbReference type="PANTHER" id="PTHR36842">
    <property type="entry name" value="PROTEIN TOLB HOMOLOG"/>
    <property type="match status" value="1"/>
</dbReference>
<dbReference type="Pfam" id="PF04052">
    <property type="entry name" value="TolB_N"/>
    <property type="match status" value="1"/>
</dbReference>
<protein>
    <submittedName>
        <fullName evidence="4">Translocation protein TolB</fullName>
    </submittedName>
</protein>
<gene>
    <name evidence="4" type="ORF">DN745_04340</name>
</gene>
<dbReference type="InterPro" id="IPR011042">
    <property type="entry name" value="6-blade_b-propeller_TolB-like"/>
</dbReference>
<evidence type="ECO:0000256" key="2">
    <source>
        <dbReference type="SAM" id="SignalP"/>
    </source>
</evidence>
<proteinExistence type="inferred from homology"/>
<sequence>MRTHRRPRKYMKALLRTTLLLCVMSALLFSPAAFAQDSGASSPNAEAAPADTRGIDIDVTLGVKRKLIPMAIPKALEPGGDTGKIAQTVHDTLARDMKLAGFFKVLDEGNFFFDTSQEGMGASAIGFSNWFNVGAQGLIKSSVRTNGDQVVLDLRLYLVEEGKPARLDWKGGSFSKDEYIKQVHAFANEVLKYYTGKPGIFGSRIAYVRQQKRNKQIYAMRLGEEGVAKITNNNSINMLPSFGPGGAIYYTSYQAGNPDLWVYEGGKSRKLSSVRGQNTGADYCNGKLALTLSKDGSNSDIYLIDPSSGKIAQRLTDHWAIDTSPSWSPDCSKIAFTSGRSGGPQIYVMNADGSNQRRLTYQGSYNTQPSWSPSGNLIAFSARDERGAFDIFTVNLEGSIERLTQDQGNNSDPAFSPDGRYLVFISDRGGKGKRVWMMTADGEVQNAITEGSGYQSPAWE</sequence>
<dbReference type="OrthoDB" id="9815657at2"/>
<dbReference type="Gene3D" id="3.40.50.10070">
    <property type="entry name" value="TolB, N-terminal domain"/>
    <property type="match status" value="1"/>
</dbReference>
<dbReference type="AlphaFoldDB" id="A0A2Z4FIH3"/>
<feature type="signal peptide" evidence="2">
    <location>
        <begin position="1"/>
        <end position="35"/>
    </location>
</feature>
<dbReference type="Pfam" id="PF26549">
    <property type="entry name" value="Tricorn_N"/>
    <property type="match status" value="1"/>
</dbReference>
<evidence type="ECO:0000256" key="1">
    <source>
        <dbReference type="ARBA" id="ARBA00009820"/>
    </source>
</evidence>
<keyword evidence="2" id="KW-0732">Signal</keyword>
<dbReference type="GO" id="GO:0015031">
    <property type="term" value="P:protein transport"/>
    <property type="evidence" value="ECO:0007669"/>
    <property type="project" value="InterPro"/>
</dbReference>
<dbReference type="InterPro" id="IPR011659">
    <property type="entry name" value="WD40"/>
</dbReference>
<dbReference type="EMBL" id="CP030032">
    <property type="protein sequence ID" value="AWV88605.1"/>
    <property type="molecule type" value="Genomic_DNA"/>
</dbReference>
<dbReference type="GO" id="GO:0042597">
    <property type="term" value="C:periplasmic space"/>
    <property type="evidence" value="ECO:0007669"/>
    <property type="project" value="InterPro"/>
</dbReference>
<feature type="domain" description="TolB N-terminal" evidence="3">
    <location>
        <begin position="56"/>
        <end position="163"/>
    </location>
</feature>
<dbReference type="SUPFAM" id="SSF69304">
    <property type="entry name" value="Tricorn protease N-terminal domain"/>
    <property type="match status" value="1"/>
</dbReference>
<name>A0A2Z4FIH3_9DELT</name>
<evidence type="ECO:0000259" key="3">
    <source>
        <dbReference type="Pfam" id="PF04052"/>
    </source>
</evidence>
<organism evidence="4 5">
    <name type="scientific">Bradymonas sediminis</name>
    <dbReference type="NCBI Taxonomy" id="1548548"/>
    <lineage>
        <taxon>Bacteria</taxon>
        <taxon>Deltaproteobacteria</taxon>
        <taxon>Bradymonadales</taxon>
        <taxon>Bradymonadaceae</taxon>
        <taxon>Bradymonas</taxon>
    </lineage>
</organism>
<dbReference type="Proteomes" id="UP000249799">
    <property type="component" value="Chromosome"/>
</dbReference>